<evidence type="ECO:0000313" key="1">
    <source>
        <dbReference type="EMBL" id="CAJ1973251.1"/>
    </source>
</evidence>
<dbReference type="AlphaFoldDB" id="A0AA86VPW6"/>
<organism evidence="1 2">
    <name type="scientific">Sphenostylis stenocarpa</name>
    <dbReference type="NCBI Taxonomy" id="92480"/>
    <lineage>
        <taxon>Eukaryota</taxon>
        <taxon>Viridiplantae</taxon>
        <taxon>Streptophyta</taxon>
        <taxon>Embryophyta</taxon>
        <taxon>Tracheophyta</taxon>
        <taxon>Spermatophyta</taxon>
        <taxon>Magnoliopsida</taxon>
        <taxon>eudicotyledons</taxon>
        <taxon>Gunneridae</taxon>
        <taxon>Pentapetalae</taxon>
        <taxon>rosids</taxon>
        <taxon>fabids</taxon>
        <taxon>Fabales</taxon>
        <taxon>Fabaceae</taxon>
        <taxon>Papilionoideae</taxon>
        <taxon>50 kb inversion clade</taxon>
        <taxon>NPAAA clade</taxon>
        <taxon>indigoferoid/millettioid clade</taxon>
        <taxon>Phaseoleae</taxon>
        <taxon>Sphenostylis</taxon>
    </lineage>
</organism>
<gene>
    <name evidence="1" type="ORF">AYBTSS11_LOCUS25311</name>
</gene>
<protein>
    <submittedName>
        <fullName evidence="1">Uncharacterized protein</fullName>
    </submittedName>
</protein>
<dbReference type="Proteomes" id="UP001189624">
    <property type="component" value="Chromosome 9"/>
</dbReference>
<reference evidence="1" key="1">
    <citation type="submission" date="2023-10" db="EMBL/GenBank/DDBJ databases">
        <authorList>
            <person name="Domelevo Entfellner J.-B."/>
        </authorList>
    </citation>
    <scope>NUCLEOTIDE SEQUENCE</scope>
</reference>
<evidence type="ECO:0000313" key="2">
    <source>
        <dbReference type="Proteomes" id="UP001189624"/>
    </source>
</evidence>
<sequence>MGGLFAKLAKAIAGFVINVLCSFSFHRQRRSHVPTGDPYFPSLSVTEPKEWCVGMEFPSEWVLSEANKLCE</sequence>
<keyword evidence="2" id="KW-1185">Reference proteome</keyword>
<name>A0AA86VPW6_9FABA</name>
<dbReference type="Gramene" id="rna-AYBTSS11_LOCUS25311">
    <property type="protein sequence ID" value="CAJ1973251.1"/>
    <property type="gene ID" value="gene-AYBTSS11_LOCUS25311"/>
</dbReference>
<accession>A0AA86VPW6</accession>
<dbReference type="EMBL" id="OY731406">
    <property type="protein sequence ID" value="CAJ1973251.1"/>
    <property type="molecule type" value="Genomic_DNA"/>
</dbReference>
<proteinExistence type="predicted"/>